<feature type="region of interest" description="Disordered" evidence="1">
    <location>
        <begin position="31"/>
        <end position="60"/>
    </location>
</feature>
<dbReference type="KEGG" id="mbry:B1812_08325"/>
<accession>A0A1W6MTZ7</accession>
<evidence type="ECO:0000313" key="3">
    <source>
        <dbReference type="Proteomes" id="UP000193978"/>
    </source>
</evidence>
<protein>
    <submittedName>
        <fullName evidence="2">Uncharacterized protein</fullName>
    </submittedName>
</protein>
<organism evidence="2 3">
    <name type="scientific">Methylocystis bryophila</name>
    <dbReference type="NCBI Taxonomy" id="655015"/>
    <lineage>
        <taxon>Bacteria</taxon>
        <taxon>Pseudomonadati</taxon>
        <taxon>Pseudomonadota</taxon>
        <taxon>Alphaproteobacteria</taxon>
        <taxon>Hyphomicrobiales</taxon>
        <taxon>Methylocystaceae</taxon>
        <taxon>Methylocystis</taxon>
    </lineage>
</organism>
<name>A0A1W6MTZ7_9HYPH</name>
<dbReference type="EMBL" id="CP019948">
    <property type="protein sequence ID" value="ARN81080.1"/>
    <property type="molecule type" value="Genomic_DNA"/>
</dbReference>
<gene>
    <name evidence="2" type="ORF">B1812_08325</name>
</gene>
<evidence type="ECO:0000256" key="1">
    <source>
        <dbReference type="SAM" id="MobiDB-lite"/>
    </source>
</evidence>
<dbReference type="AlphaFoldDB" id="A0A1W6MTZ7"/>
<dbReference type="Proteomes" id="UP000193978">
    <property type="component" value="Chromosome"/>
</dbReference>
<dbReference type="STRING" id="655015.B1812_08325"/>
<proteinExistence type="predicted"/>
<reference evidence="2 3" key="1">
    <citation type="submission" date="2017-02" db="EMBL/GenBank/DDBJ databases">
        <authorList>
            <person name="Peterson S.W."/>
        </authorList>
    </citation>
    <scope>NUCLEOTIDE SEQUENCE [LARGE SCALE GENOMIC DNA]</scope>
    <source>
        <strain evidence="2 3">S285</strain>
    </source>
</reference>
<keyword evidence="3" id="KW-1185">Reference proteome</keyword>
<sequence>MRKTHEWPRFVFSISKNRLNRSWLWTHRLQSNGTPAEPALTGSAQTKPRAARRERNGRGEGATQLWRLATQANFPLNLRAFKGRETKIVV</sequence>
<evidence type="ECO:0000313" key="2">
    <source>
        <dbReference type="EMBL" id="ARN81080.1"/>
    </source>
</evidence>